<feature type="signal peptide" evidence="10">
    <location>
        <begin position="1"/>
        <end position="20"/>
    </location>
</feature>
<name>A0A2T5K9B1_9RHOB</name>
<organism evidence="12 13">
    <name type="scientific">Cereibacter azotoformans</name>
    <dbReference type="NCBI Taxonomy" id="43057"/>
    <lineage>
        <taxon>Bacteria</taxon>
        <taxon>Pseudomonadati</taxon>
        <taxon>Pseudomonadota</taxon>
        <taxon>Alphaproteobacteria</taxon>
        <taxon>Rhodobacterales</taxon>
        <taxon>Paracoccaceae</taxon>
        <taxon>Cereibacter</taxon>
    </lineage>
</organism>
<dbReference type="Proteomes" id="UP000244060">
    <property type="component" value="Unassembled WGS sequence"/>
</dbReference>
<evidence type="ECO:0000256" key="8">
    <source>
        <dbReference type="ARBA" id="ARBA00031484"/>
    </source>
</evidence>
<dbReference type="EMBL" id="QAOT01000006">
    <property type="protein sequence ID" value="PTR19006.1"/>
    <property type="molecule type" value="Genomic_DNA"/>
</dbReference>
<feature type="chain" id="PRO_5015464231" description="Parvulin-like PPIase" evidence="10">
    <location>
        <begin position="21"/>
        <end position="405"/>
    </location>
</feature>
<comment type="caution">
    <text evidence="12">The sequence shown here is derived from an EMBL/GenBank/DDBJ whole genome shotgun (WGS) entry which is preliminary data.</text>
</comment>
<keyword evidence="5" id="KW-0143">Chaperone</keyword>
<dbReference type="PROSITE" id="PS50198">
    <property type="entry name" value="PPIC_PPIASE_2"/>
    <property type="match status" value="1"/>
</dbReference>
<dbReference type="InterPro" id="IPR027304">
    <property type="entry name" value="Trigger_fact/SurA_dom_sf"/>
</dbReference>
<evidence type="ECO:0000256" key="5">
    <source>
        <dbReference type="ARBA" id="ARBA00023186"/>
    </source>
</evidence>
<dbReference type="Pfam" id="PF00639">
    <property type="entry name" value="Rotamase"/>
    <property type="match status" value="1"/>
</dbReference>
<keyword evidence="4 9" id="KW-0697">Rotamase</keyword>
<dbReference type="SUPFAM" id="SSF54534">
    <property type="entry name" value="FKBP-like"/>
    <property type="match status" value="1"/>
</dbReference>
<feature type="domain" description="PpiC" evidence="11">
    <location>
        <begin position="166"/>
        <end position="263"/>
    </location>
</feature>
<accession>A0A2T5K9B1</accession>
<evidence type="ECO:0000313" key="13">
    <source>
        <dbReference type="Proteomes" id="UP000244060"/>
    </source>
</evidence>
<evidence type="ECO:0000259" key="11">
    <source>
        <dbReference type="PROSITE" id="PS50198"/>
    </source>
</evidence>
<dbReference type="InterPro" id="IPR000297">
    <property type="entry name" value="PPIase_PpiC"/>
</dbReference>
<evidence type="ECO:0000256" key="9">
    <source>
        <dbReference type="PROSITE-ProRule" id="PRU00278"/>
    </source>
</evidence>
<evidence type="ECO:0000256" key="3">
    <source>
        <dbReference type="ARBA" id="ARBA00022764"/>
    </source>
</evidence>
<reference evidence="12 13" key="1">
    <citation type="submission" date="2018-04" db="EMBL/GenBank/DDBJ databases">
        <title>Genomic Encyclopedia of Type Strains, Phase III (KMG-III): the genomes of soil and plant-associated and newly described type strains.</title>
        <authorList>
            <person name="Whitman W."/>
        </authorList>
    </citation>
    <scope>NUCLEOTIDE SEQUENCE [LARGE SCALE GENOMIC DNA]</scope>
    <source>
        <strain evidence="12 13">KA25</strain>
    </source>
</reference>
<evidence type="ECO:0000256" key="10">
    <source>
        <dbReference type="SAM" id="SignalP"/>
    </source>
</evidence>
<dbReference type="PANTHER" id="PTHR47637:SF1">
    <property type="entry name" value="CHAPERONE SURA"/>
    <property type="match status" value="1"/>
</dbReference>
<gene>
    <name evidence="12" type="ORF">C8J28_106154</name>
</gene>
<evidence type="ECO:0000256" key="2">
    <source>
        <dbReference type="ARBA" id="ARBA00022729"/>
    </source>
</evidence>
<dbReference type="Pfam" id="PF09312">
    <property type="entry name" value="SurA_N"/>
    <property type="match status" value="1"/>
</dbReference>
<evidence type="ECO:0000313" key="12">
    <source>
        <dbReference type="EMBL" id="PTR19006.1"/>
    </source>
</evidence>
<keyword evidence="2 10" id="KW-0732">Signal</keyword>
<dbReference type="OrthoDB" id="9791746at2"/>
<evidence type="ECO:0000256" key="1">
    <source>
        <dbReference type="ARBA" id="ARBA00018370"/>
    </source>
</evidence>
<dbReference type="RefSeq" id="WP_108220812.1">
    <property type="nucleotide sequence ID" value="NZ_CP090021.1"/>
</dbReference>
<dbReference type="GO" id="GO:0003755">
    <property type="term" value="F:peptidyl-prolyl cis-trans isomerase activity"/>
    <property type="evidence" value="ECO:0007669"/>
    <property type="project" value="UniProtKB-KW"/>
</dbReference>
<keyword evidence="13" id="KW-1185">Reference proteome</keyword>
<dbReference type="PANTHER" id="PTHR47637">
    <property type="entry name" value="CHAPERONE SURA"/>
    <property type="match status" value="1"/>
</dbReference>
<evidence type="ECO:0000256" key="7">
    <source>
        <dbReference type="ARBA" id="ARBA00030642"/>
    </source>
</evidence>
<dbReference type="Gene3D" id="3.10.50.40">
    <property type="match status" value="1"/>
</dbReference>
<dbReference type="Gene3D" id="1.10.4030.10">
    <property type="entry name" value="Porin chaperone SurA, peptide-binding domain"/>
    <property type="match status" value="1"/>
</dbReference>
<proteinExistence type="predicted"/>
<keyword evidence="3" id="KW-0574">Periplasm</keyword>
<dbReference type="InterPro" id="IPR015391">
    <property type="entry name" value="SurA_N"/>
</dbReference>
<protein>
    <recommendedName>
        <fullName evidence="1">Parvulin-like PPIase</fullName>
    </recommendedName>
    <alternativeName>
        <fullName evidence="7">Peptidyl-prolyl cis-trans isomerase plp</fullName>
    </alternativeName>
    <alternativeName>
        <fullName evidence="8">Rotamase plp</fullName>
    </alternativeName>
</protein>
<sequence>MKTFVSHCLAFVMASGLTFASAVDAPAQNLFAPRLVVNDRVITNYEFEQRVRFLTILGATGDLEKQAMDALIDDKIRLDAAERAGLKATESQVTEGMEEFAGRANLSAEQFIEELGKAGVAPETFRDFVHAGLVWRELMRARFGAEARPSETAIDRAITRQTRRTTIRLLLSEIIIPTPPGQEADALALAEEIRRTAQGETAFAQAARSYSASSSAERGGRIDWVPLQNLPPSLGPLLLTLSPGQVSDPLKIPNAVALFQVRAIDETSEPAPAGIEVDYAELFLPDDSDFAGQLGRITARTDDCDDLYTVMPGVSEQQLRRVTRPLAQVPQDVGLELARLDAGEISTSATPAGARRVLMLCARRPITDEPINRNRIAQALVNQTISAAADAYLADLRANALIREP</sequence>
<dbReference type="InterPro" id="IPR050280">
    <property type="entry name" value="OMP_Chaperone_SurA"/>
</dbReference>
<keyword evidence="6 9" id="KW-0413">Isomerase</keyword>
<dbReference type="SUPFAM" id="SSF109998">
    <property type="entry name" value="Triger factor/SurA peptide-binding domain-like"/>
    <property type="match status" value="1"/>
</dbReference>
<evidence type="ECO:0000256" key="4">
    <source>
        <dbReference type="ARBA" id="ARBA00023110"/>
    </source>
</evidence>
<evidence type="ECO:0000256" key="6">
    <source>
        <dbReference type="ARBA" id="ARBA00023235"/>
    </source>
</evidence>
<dbReference type="AlphaFoldDB" id="A0A2T5K9B1"/>
<dbReference type="InterPro" id="IPR046357">
    <property type="entry name" value="PPIase_dom_sf"/>
</dbReference>